<comment type="caution">
    <text evidence="1">The sequence shown here is derived from an EMBL/GenBank/DDBJ whole genome shotgun (WGS) entry which is preliminary data.</text>
</comment>
<dbReference type="Proteomes" id="UP000245702">
    <property type="component" value="Unassembled WGS sequence"/>
</dbReference>
<gene>
    <name evidence="1" type="ORF">SSPH_01089</name>
</gene>
<dbReference type="RefSeq" id="WP_075756380.1">
    <property type="nucleotide sequence ID" value="NZ_CP146991.1"/>
</dbReference>
<accession>A0ABP2C410</accession>
<proteinExistence type="predicted"/>
<reference evidence="1 2" key="1">
    <citation type="submission" date="2016-01" db="EMBL/GenBank/DDBJ databases">
        <authorList>
            <person name="Brown R."/>
        </authorList>
    </citation>
    <scope>NUCLEOTIDE SEQUENCE [LARGE SCALE GENOMIC DNA]</scope>
    <source>
        <strain evidence="1">Sporomusa sphaeroides DSM 2875</strain>
    </source>
</reference>
<dbReference type="SUPFAM" id="SSF88874">
    <property type="entry name" value="Receptor-binding domain of short tail fibre protein gp12"/>
    <property type="match status" value="1"/>
</dbReference>
<organism evidence="1 2">
    <name type="scientific">Sporomusa sphaeroides DSM 2875</name>
    <dbReference type="NCBI Taxonomy" id="1337886"/>
    <lineage>
        <taxon>Bacteria</taxon>
        <taxon>Bacillati</taxon>
        <taxon>Bacillota</taxon>
        <taxon>Negativicutes</taxon>
        <taxon>Selenomonadales</taxon>
        <taxon>Sporomusaceae</taxon>
        <taxon>Sporomusa</taxon>
    </lineage>
</organism>
<name>A0ABP2C410_9FIRM</name>
<keyword evidence="2" id="KW-1185">Reference proteome</keyword>
<dbReference type="EMBL" id="FCOW01000004">
    <property type="protein sequence ID" value="CVK18451.1"/>
    <property type="molecule type" value="Genomic_DNA"/>
</dbReference>
<evidence type="ECO:0000313" key="1">
    <source>
        <dbReference type="EMBL" id="CVK18451.1"/>
    </source>
</evidence>
<sequence>MPNWSGTVLTAKGLALQAKVEAGTVMNITKLKIGDGVLGTGQTVAALSDLVHPIKIIDISALTPLANGTCKIHGIATNAGIEDGFYVRELGVFAQDPDVGEILYAYTADGSPDFLPPEGGPVAVSEELVINLAFSNTANITASIAMDGLVTVAVMQNAVNVHDNDPDAHEPAITKHNTSTSAHADLLHLRKNSTSYVVGDVKYSPTLPSYAYLECIQDGTTAATEPVWPAVGEEVTDGTVRWRVRDIKSGSGESIGSIKACLSNTPPPGWLALDTGAMISRATYPQLWAWVQENAPLITEAEWQAQAAVQSSVGAYSSGDGSTTFRLPRLLDYGRGGLAAEAGTWQEPTQVPDWVGNLSNPTRLAIGELPNNDGKIAQTLTQYQVPTTQASSAFTGYFSSVRPRTIKMLYCVKAFDAETNQGLIDITALANEVAGKQTTLGYVKACDQKASGTSGGTFTSGAWRTRELNQLKTYGNISGVSLSGNQLTIPAGTYAVKASAPGNNVDGHKIRLRNITAATTLSVGSTEQAAAPDTGDWVQTNSILGDVFTVAVTTVLELQHYSQSTFATYGFGSAMSSGEVETYAMLELLKIG</sequence>
<protein>
    <submittedName>
        <fullName evidence="1">Uncharacterized protein</fullName>
    </submittedName>
</protein>
<evidence type="ECO:0000313" key="2">
    <source>
        <dbReference type="Proteomes" id="UP000245702"/>
    </source>
</evidence>